<dbReference type="GO" id="GO:0008270">
    <property type="term" value="F:zinc ion binding"/>
    <property type="evidence" value="ECO:0007669"/>
    <property type="project" value="UniProtKB-KW"/>
</dbReference>
<feature type="domain" description="C3H1-type" evidence="6">
    <location>
        <begin position="55"/>
        <end position="90"/>
    </location>
</feature>
<evidence type="ECO:0000313" key="7">
    <source>
        <dbReference type="EMBL" id="KAK1935859.1"/>
    </source>
</evidence>
<name>A0AAD9LHP1_BABDI</name>
<feature type="zinc finger region" description="C3H1-type" evidence="4">
    <location>
        <begin position="11"/>
        <end position="39"/>
    </location>
</feature>
<dbReference type="Gene3D" id="3.30.1370.210">
    <property type="match status" value="1"/>
</dbReference>
<gene>
    <name evidence="7" type="ORF">X943_000022</name>
</gene>
<dbReference type="PANTHER" id="PTHR14493">
    <property type="entry name" value="UNKEMPT FAMILY MEMBER"/>
    <property type="match status" value="1"/>
</dbReference>
<evidence type="ECO:0000259" key="6">
    <source>
        <dbReference type="PROSITE" id="PS50103"/>
    </source>
</evidence>
<keyword evidence="3 4" id="KW-0862">Zinc</keyword>
<dbReference type="Proteomes" id="UP001195914">
    <property type="component" value="Unassembled WGS sequence"/>
</dbReference>
<protein>
    <recommendedName>
        <fullName evidence="6">C3H1-type domain-containing protein</fullName>
    </recommendedName>
</protein>
<dbReference type="PROSITE" id="PS50103">
    <property type="entry name" value="ZF_C3H1"/>
    <property type="match status" value="2"/>
</dbReference>
<reference evidence="7" key="1">
    <citation type="journal article" date="2014" name="Nucleic Acids Res.">
        <title>The evolutionary dynamics of variant antigen genes in Babesia reveal a history of genomic innovation underlying host-parasite interaction.</title>
        <authorList>
            <person name="Jackson A.P."/>
            <person name="Otto T.D."/>
            <person name="Darby A."/>
            <person name="Ramaprasad A."/>
            <person name="Xia D."/>
            <person name="Echaide I.E."/>
            <person name="Farber M."/>
            <person name="Gahlot S."/>
            <person name="Gamble J."/>
            <person name="Gupta D."/>
            <person name="Gupta Y."/>
            <person name="Jackson L."/>
            <person name="Malandrin L."/>
            <person name="Malas T.B."/>
            <person name="Moussa E."/>
            <person name="Nair M."/>
            <person name="Reid A.J."/>
            <person name="Sanders M."/>
            <person name="Sharma J."/>
            <person name="Tracey A."/>
            <person name="Quail M.A."/>
            <person name="Weir W."/>
            <person name="Wastling J.M."/>
            <person name="Hall N."/>
            <person name="Willadsen P."/>
            <person name="Lingelbach K."/>
            <person name="Shiels B."/>
            <person name="Tait A."/>
            <person name="Berriman M."/>
            <person name="Allred D.R."/>
            <person name="Pain A."/>
        </authorList>
    </citation>
    <scope>NUCLEOTIDE SEQUENCE</scope>
    <source>
        <strain evidence="7">1802A</strain>
    </source>
</reference>
<dbReference type="InterPro" id="IPR045234">
    <property type="entry name" value="Unkempt-like"/>
</dbReference>
<keyword evidence="1 4" id="KW-0479">Metal-binding</keyword>
<accession>A0AAD9LHP1</accession>
<proteinExistence type="predicted"/>
<dbReference type="SMART" id="SM00356">
    <property type="entry name" value="ZnF_C3H1"/>
    <property type="match status" value="3"/>
</dbReference>
<dbReference type="EMBL" id="JAHBMH010000044">
    <property type="protein sequence ID" value="KAK1935859.1"/>
    <property type="molecule type" value="Genomic_DNA"/>
</dbReference>
<dbReference type="InterPro" id="IPR000571">
    <property type="entry name" value="Znf_CCCH"/>
</dbReference>
<evidence type="ECO:0000256" key="3">
    <source>
        <dbReference type="ARBA" id="ARBA00022833"/>
    </source>
</evidence>
<evidence type="ECO:0000256" key="2">
    <source>
        <dbReference type="ARBA" id="ARBA00022771"/>
    </source>
</evidence>
<evidence type="ECO:0000256" key="4">
    <source>
        <dbReference type="PROSITE-ProRule" id="PRU00723"/>
    </source>
</evidence>
<feature type="region of interest" description="Disordered" evidence="5">
    <location>
        <begin position="162"/>
        <end position="231"/>
    </location>
</feature>
<feature type="compositionally biased region" description="Polar residues" evidence="5">
    <location>
        <begin position="182"/>
        <end position="206"/>
    </location>
</feature>
<evidence type="ECO:0000256" key="5">
    <source>
        <dbReference type="SAM" id="MobiDB-lite"/>
    </source>
</evidence>
<keyword evidence="8" id="KW-1185">Reference proteome</keyword>
<evidence type="ECO:0000256" key="1">
    <source>
        <dbReference type="ARBA" id="ARBA00022723"/>
    </source>
</evidence>
<feature type="compositionally biased region" description="Basic and acidic residues" evidence="5">
    <location>
        <begin position="167"/>
        <end position="181"/>
    </location>
</feature>
<comment type="caution">
    <text evidence="7">The sequence shown here is derived from an EMBL/GenBank/DDBJ whole genome shotgun (WGS) entry which is preliminary data.</text>
</comment>
<organism evidence="7 8">
    <name type="scientific">Babesia divergens</name>
    <dbReference type="NCBI Taxonomy" id="32595"/>
    <lineage>
        <taxon>Eukaryota</taxon>
        <taxon>Sar</taxon>
        <taxon>Alveolata</taxon>
        <taxon>Apicomplexa</taxon>
        <taxon>Aconoidasida</taxon>
        <taxon>Piroplasmida</taxon>
        <taxon>Babesiidae</taxon>
        <taxon>Babesia</taxon>
    </lineage>
</organism>
<dbReference type="PANTHER" id="PTHR14493:SF50">
    <property type="entry name" value="RING FINGER PROTEIN UNKEMPT"/>
    <property type="match status" value="1"/>
</dbReference>
<feature type="zinc finger region" description="C3H1-type" evidence="4">
    <location>
        <begin position="55"/>
        <end position="90"/>
    </location>
</feature>
<sequence length="531" mass="58847">MPILSEEDLERFRTKVCTLASSLRCDFGIERCNYSHNLYWARRCPFYLRDSSILRYIPACCPDVELGPGSAVLKNTCPRGNNCSFAHSLEEMNYHPLIYKTELCKEYRVGRCKTYYCHMVHGLAEFRVPRDYLLPRKRGLQVPVYAHVTIVDNIRNIQCGSGSSGQCKEKNRHQQDHDTPKKAQQQSLVQQPVNSSKQPAQQSRNAPQKPRADQPKSQPVVSIRSLPENPDLTDMFEGITWGHGLVECDSKKGADPVVNGLKMDNVTLSGGSHAGDDNSKKVADLHNRAKLNDRIGEFSGSDTESTTPWYGKGIDAPNPPNYTFSSFDSIFQESLKALQRTSSETASGESLSKINSMLTSDEVMADCVNVVRNVDGWKQIPPLPPSLSLQRTSDDEQVVESAASKDSNASLLDYVYTTVSQHCNAIAAKCVHTSNDRANLNLICKEAHNLWQLIVSIQSLLYDSASVYTDEDGSKSDCEGLDGQWSSLGSFYSELLEAYESESVKTTGSNVTANGVRVSSFTGANREGNIR</sequence>
<keyword evidence="2 4" id="KW-0863">Zinc-finger</keyword>
<reference evidence="7" key="2">
    <citation type="submission" date="2021-05" db="EMBL/GenBank/DDBJ databases">
        <authorList>
            <person name="Pain A."/>
        </authorList>
    </citation>
    <scope>NUCLEOTIDE SEQUENCE</scope>
    <source>
        <strain evidence="7">1802A</strain>
    </source>
</reference>
<dbReference type="AlphaFoldDB" id="A0AAD9LHP1"/>
<evidence type="ECO:0000313" key="8">
    <source>
        <dbReference type="Proteomes" id="UP001195914"/>
    </source>
</evidence>
<feature type="domain" description="C3H1-type" evidence="6">
    <location>
        <begin position="11"/>
        <end position="39"/>
    </location>
</feature>